<dbReference type="CDD" id="cd01650">
    <property type="entry name" value="RT_nLTR_like"/>
    <property type="match status" value="1"/>
</dbReference>
<dbReference type="SUPFAM" id="SSF56219">
    <property type="entry name" value="DNase I-like"/>
    <property type="match status" value="1"/>
</dbReference>
<dbReference type="STRING" id="796604.A0A2X0MQN1"/>
<evidence type="ECO:0000313" key="9">
    <source>
        <dbReference type="Proteomes" id="UP000249464"/>
    </source>
</evidence>
<protein>
    <submittedName>
        <fullName evidence="3">BQ5605_C001g00290 protein</fullName>
    </submittedName>
    <submittedName>
        <fullName evidence="5">BQ5605_C020g09219 protein</fullName>
    </submittedName>
    <submittedName>
        <fullName evidence="6">BQ5605_C022g09415 protein</fullName>
    </submittedName>
    <submittedName>
        <fullName evidence="7">BQ5605_C025g10083 protein</fullName>
    </submittedName>
    <submittedName>
        <fullName evidence="8">BQ5605_C054g12618 protein</fullName>
    </submittedName>
    <submittedName>
        <fullName evidence="4">BQ5605_C103g13156 protein</fullName>
    </submittedName>
</protein>
<dbReference type="EMBL" id="FQNC01000093">
    <property type="protein sequence ID" value="SGZ29333.1"/>
    <property type="molecule type" value="Genomic_DNA"/>
</dbReference>
<organism evidence="7 9">
    <name type="scientific">Microbotryum silenes-dioicae</name>
    <dbReference type="NCBI Taxonomy" id="796604"/>
    <lineage>
        <taxon>Eukaryota</taxon>
        <taxon>Fungi</taxon>
        <taxon>Dikarya</taxon>
        <taxon>Basidiomycota</taxon>
        <taxon>Pucciniomycotina</taxon>
        <taxon>Microbotryomycetes</taxon>
        <taxon>Microbotryales</taxon>
        <taxon>Microbotryaceae</taxon>
        <taxon>Microbotryum</taxon>
    </lineage>
</organism>
<dbReference type="Pfam" id="PF00078">
    <property type="entry name" value="RVT_1"/>
    <property type="match status" value="1"/>
</dbReference>
<feature type="region of interest" description="Disordered" evidence="1">
    <location>
        <begin position="347"/>
        <end position="425"/>
    </location>
</feature>
<dbReference type="EMBL" id="FQNC01000082">
    <property type="protein sequence ID" value="SGZ19028.1"/>
    <property type="molecule type" value="Genomic_DNA"/>
</dbReference>
<dbReference type="EMBL" id="FQNC01000072">
    <property type="protein sequence ID" value="SGZ10452.1"/>
    <property type="molecule type" value="Genomic_DNA"/>
</dbReference>
<evidence type="ECO:0000313" key="6">
    <source>
        <dbReference type="EMBL" id="SGZ22024.1"/>
    </source>
</evidence>
<dbReference type="EMBL" id="FQNC01000084">
    <property type="protein sequence ID" value="SGZ22024.1"/>
    <property type="molecule type" value="Genomic_DNA"/>
</dbReference>
<dbReference type="Gene3D" id="3.60.10.10">
    <property type="entry name" value="Endonuclease/exonuclease/phosphatase"/>
    <property type="match status" value="1"/>
</dbReference>
<feature type="region of interest" description="Disordered" evidence="1">
    <location>
        <begin position="475"/>
        <end position="530"/>
    </location>
</feature>
<feature type="compositionally biased region" description="Basic and acidic residues" evidence="1">
    <location>
        <begin position="45"/>
        <end position="54"/>
    </location>
</feature>
<evidence type="ECO:0000313" key="7">
    <source>
        <dbReference type="EMBL" id="SGZ27214.1"/>
    </source>
</evidence>
<evidence type="ECO:0000313" key="3">
    <source>
        <dbReference type="EMBL" id="SGY45492.1"/>
    </source>
</evidence>
<reference evidence="7 9" key="1">
    <citation type="submission" date="2016-11" db="EMBL/GenBank/DDBJ databases">
        <authorList>
            <person name="Jaros S."/>
            <person name="Januszkiewicz K."/>
            <person name="Wedrychowicz H."/>
        </authorList>
    </citation>
    <scope>NUCLEOTIDE SEQUENCE [LARGE SCALE GENOMIC DNA]</scope>
</reference>
<proteinExistence type="predicted"/>
<dbReference type="EMBL" id="FQNC01000043">
    <property type="protein sequence ID" value="SGY45492.1"/>
    <property type="molecule type" value="Genomic_DNA"/>
</dbReference>
<dbReference type="PROSITE" id="PS50878">
    <property type="entry name" value="RT_POL"/>
    <property type="match status" value="1"/>
</dbReference>
<keyword evidence="9" id="KW-1185">Reference proteome</keyword>
<sequence>MSDQAPPDPGRGPPEPAATGQPRGDAGAEADAAEGPGNPGLALYQEKRDEEKKRKEDVARILKMISVEDGTRQGTRILVLKEALGFGKDRATSLRFSALNATKPIADTSGAVLEVTFEHTGVATEREKSELYSKVLRTLSPDTSLCFNLPAGVVLPPELQKYAPVIHGVAPESIIQNGNTRFKFVVRCASAAALDQVHDAATKIEWKRSFAQVRKRLAFVKNVVELRFIISPEAEYTSDDLWSKLQGVVAKLTGDGHKCDLLQLQQPLTVVQGSYLVARGNYAAIVQFDDDDLFKNNGAQLRQVLPTRIDLRGRLATLTPLRHDYEAEASCRRCGFVGHSDNCVQKPVQRQQAAQKNNNNQRPQAEPQSSIEQTSTPQKQRRGDVASPSPPMSPVASKRSKKNASPTRATNNSPRVYPARSQSSTPTASALCGFIVAANPFASLAGDVAEEAQGEPAQALEDDEDAMSVVEAQLEPQQEVPPLEPSDLSDLQDRGAEGNQEEHTETSDAEEGESQSAETGSMPEVVSTTPELTRFRSASHHQLDMDGLPDDWMNRVSDRERKQDAGLYDEITELDRTPSVTGWMPSPSPGPVCDPEPEPKQEVEEGTSQGLRRSERIQRLTSVARTSDWNESTAADPLPSPTFGPMLSIKGAAAATKARSGFNTPERRRLLLSYLTSLTPPPSAILLQEHNVPKARQSHIRHEYAQSHQGEAYFSQHCLTLIPSSSPLLGGHRRTRQSLGGRLLVTTFDVRGSTDVVELNNIYAPVQPAERLLFFTSLHFRATVSSHIRFIAGDLNDCPIPAVDRAQQVDRPNTHHWPVLMSRLDGAYTDAIRLMHPLSPATTRPHLSKDGQLISRARIDFVLVQRRHERRIVSASTLYNISRPMSDHRPVMVTFRLRASGAEVEEELCLPQAAHFLTRINSSTFKHAEFKEFVTPLLEQAPSGDPVADLQRVLSESRVQALELSRRLFRERNALEMMLVSRLQDIESRRVLSPFDIIDWTNTHDALSKLVNERARQSRIRAHVPEIASEERLSRPVHAKLAARSRDVKFQSIRLADGELTTDMERTLEHTHSHFQQHYLVEAKDPEQVVTMRDELLGPIRSARPCDDPLSDARFLRRFSNSHVDILAEPISEAEVLAAIRTTHEGRSPGPSGVPYEMYRACPLLWAPLLTRAYNELITRGSLTPQQSQANVRLLFKHNKPGAARCDLKSYRPITLRECDYKIFTKVYVARLNRILPDVLPAGQHGFVKGRRPADAALHLRLLIDEIRGRGAEFPTAALLSLDQSSAYDMVEHDWVFAVFEALGAPEPFQRVLRMLYNGETSTARYIVNGFLTETVRLLCGLGQGDPLSSSVWDVVFQPFLDSLSRRNIALTITLPELAHRPQTRCITNLAFADDAVVAVAGPEAIASLEALARDWRLATNGRLNTDKTVVMPLGATLWDRADLSKLSFVAPDESLPWIGLQFAPDGNNRLGFHDLERRVDRVILSVRDRWMTHHTRAFYLNRYGISKVLHSLSADIPPSDVIKSIERKLADFVKGGPRRSDYKQSVVFTARARGGLSVVSIQDVVDSVSVRIWDVLAGGSTAIWGDLARSSIRRALPTFDFAADLWTWRNADAPRELHPRWRAVLSVAERYPAVVDPAKLSVSNLLSLSPLQPGLHDSRAFSEQDKRLAKHFSFERTIADIYARAQYPAAPTVPWTPEKHPQGDGSELSNLWQWKRDQVQAWIQVAGDRFIPPLPPPVPVLARRPPVIRVVGAPGARAGGPLEHILPRATPVGMPDQRLPLPSAPLLANQWRMLSLDRPYTIARLRRVINHRRFDDTQRPGSLATPKERRLFWGWFHTGPATAREREVHFKLAYHFTPTRKRQFVQRHGDSACCLVQACSLAGVEDDFTHFWHDCPDSSQFWQAARSIICDALGVVSILDLDYTALQIEHGLPRLRARLPTSKKRPIRAFIALALDTLSNRRWDLHRHARAMSSMDKEMAGLKERLELRLAR</sequence>
<feature type="compositionally biased region" description="Polar residues" evidence="1">
    <location>
        <begin position="366"/>
        <end position="378"/>
    </location>
</feature>
<evidence type="ECO:0000313" key="4">
    <source>
        <dbReference type="EMBL" id="SGZ10452.1"/>
    </source>
</evidence>
<feature type="compositionally biased region" description="Pro residues" evidence="1">
    <location>
        <begin position="1"/>
        <end position="16"/>
    </location>
</feature>
<evidence type="ECO:0000259" key="2">
    <source>
        <dbReference type="PROSITE" id="PS50878"/>
    </source>
</evidence>
<dbReference type="InterPro" id="IPR036691">
    <property type="entry name" value="Endo/exonu/phosph_ase_sf"/>
</dbReference>
<dbReference type="EMBL" id="FQNC01000087">
    <property type="protein sequence ID" value="SGZ27214.1"/>
    <property type="molecule type" value="Genomic_DNA"/>
</dbReference>
<name>A0A2X0MQN1_9BASI</name>
<feature type="region of interest" description="Disordered" evidence="1">
    <location>
        <begin position="1"/>
        <end position="54"/>
    </location>
</feature>
<feature type="compositionally biased region" description="Low complexity" evidence="1">
    <location>
        <begin position="24"/>
        <end position="40"/>
    </location>
</feature>
<evidence type="ECO:0000256" key="1">
    <source>
        <dbReference type="SAM" id="MobiDB-lite"/>
    </source>
</evidence>
<feature type="domain" description="Reverse transcriptase" evidence="2">
    <location>
        <begin position="1176"/>
        <end position="1463"/>
    </location>
</feature>
<feature type="compositionally biased region" description="Low complexity" evidence="1">
    <location>
        <begin position="349"/>
        <end position="365"/>
    </location>
</feature>
<feature type="compositionally biased region" description="Polar residues" evidence="1">
    <location>
        <begin position="403"/>
        <end position="425"/>
    </location>
</feature>
<dbReference type="Proteomes" id="UP000249464">
    <property type="component" value="Unassembled WGS sequence"/>
</dbReference>
<feature type="region of interest" description="Disordered" evidence="1">
    <location>
        <begin position="577"/>
        <end position="616"/>
    </location>
</feature>
<accession>A0A2X0MQN1</accession>
<dbReference type="InterPro" id="IPR043502">
    <property type="entry name" value="DNA/RNA_pol_sf"/>
</dbReference>
<evidence type="ECO:0000313" key="5">
    <source>
        <dbReference type="EMBL" id="SGZ19028.1"/>
    </source>
</evidence>
<evidence type="ECO:0000313" key="8">
    <source>
        <dbReference type="EMBL" id="SGZ29333.1"/>
    </source>
</evidence>
<gene>
    <name evidence="7" type="primary">BQ5605_C025g10083</name>
    <name evidence="3" type="synonym">BQ5605_C001g00290</name>
    <name evidence="5" type="synonym">BQ5605_C020g09219</name>
    <name evidence="6" type="synonym">BQ5605_C022g09415</name>
    <name evidence="8" type="synonym">BQ5605_C054g12618</name>
    <name evidence="4" type="synonym">BQ5605_C103g13156</name>
    <name evidence="3" type="ORF">BQ5605_C001G00290</name>
    <name evidence="5" type="ORF">BQ5605_C020G09219</name>
    <name evidence="6" type="ORF">BQ5605_C022G09415</name>
    <name evidence="7" type="ORF">BQ5605_C025G10083</name>
    <name evidence="8" type="ORF">BQ5605_C054G12618</name>
    <name evidence="4" type="ORF">BQ5605_C103G13156</name>
</gene>
<feature type="compositionally biased region" description="Basic and acidic residues" evidence="1">
    <location>
        <begin position="491"/>
        <end position="506"/>
    </location>
</feature>
<dbReference type="PANTHER" id="PTHR19446">
    <property type="entry name" value="REVERSE TRANSCRIPTASES"/>
    <property type="match status" value="1"/>
</dbReference>
<dbReference type="SUPFAM" id="SSF56672">
    <property type="entry name" value="DNA/RNA polymerases"/>
    <property type="match status" value="1"/>
</dbReference>
<dbReference type="InterPro" id="IPR000477">
    <property type="entry name" value="RT_dom"/>
</dbReference>